<protein>
    <recommendedName>
        <fullName evidence="1">FAD dependent oxidoreductase domain-containing protein</fullName>
    </recommendedName>
</protein>
<comment type="caution">
    <text evidence="2">The sequence shown here is derived from an EMBL/GenBank/DDBJ whole genome shotgun (WGS) entry which is preliminary data.</text>
</comment>
<proteinExistence type="predicted"/>
<sequence length="62" mass="6781">MARVAVIGGGISGLGTALMLGLGRRGHTVTLFEQADRQAGENLNRNFFDWDRPRVPQANHPH</sequence>
<feature type="domain" description="FAD dependent oxidoreductase" evidence="1">
    <location>
        <begin position="3"/>
        <end position="42"/>
    </location>
</feature>
<evidence type="ECO:0000313" key="3">
    <source>
        <dbReference type="Proteomes" id="UP000622166"/>
    </source>
</evidence>
<name>A0A918US83_9ACTN</name>
<reference evidence="2" key="1">
    <citation type="journal article" date="2014" name="Int. J. Syst. Evol. Microbiol.">
        <title>Complete genome sequence of Corynebacterium casei LMG S-19264T (=DSM 44701T), isolated from a smear-ripened cheese.</title>
        <authorList>
            <consortium name="US DOE Joint Genome Institute (JGI-PGF)"/>
            <person name="Walter F."/>
            <person name="Albersmeier A."/>
            <person name="Kalinowski J."/>
            <person name="Ruckert C."/>
        </authorList>
    </citation>
    <scope>NUCLEOTIDE SEQUENCE</scope>
    <source>
        <strain evidence="2">JCM 4815</strain>
    </source>
</reference>
<dbReference type="Proteomes" id="UP000622166">
    <property type="component" value="Unassembled WGS sequence"/>
</dbReference>
<dbReference type="EMBL" id="BMVW01000014">
    <property type="protein sequence ID" value="GGZ29586.1"/>
    <property type="molecule type" value="Genomic_DNA"/>
</dbReference>
<keyword evidence="3" id="KW-1185">Reference proteome</keyword>
<dbReference type="AlphaFoldDB" id="A0A918US83"/>
<evidence type="ECO:0000259" key="1">
    <source>
        <dbReference type="Pfam" id="PF01266"/>
    </source>
</evidence>
<dbReference type="InterPro" id="IPR006076">
    <property type="entry name" value="FAD-dep_OxRdtase"/>
</dbReference>
<dbReference type="SUPFAM" id="SSF51971">
    <property type="entry name" value="Nucleotide-binding domain"/>
    <property type="match status" value="1"/>
</dbReference>
<evidence type="ECO:0000313" key="2">
    <source>
        <dbReference type="EMBL" id="GGZ29586.1"/>
    </source>
</evidence>
<accession>A0A918US83</accession>
<gene>
    <name evidence="2" type="ORF">GCM10010365_57430</name>
</gene>
<reference evidence="2" key="2">
    <citation type="submission" date="2020-09" db="EMBL/GenBank/DDBJ databases">
        <authorList>
            <person name="Sun Q."/>
            <person name="Ohkuma M."/>
        </authorList>
    </citation>
    <scope>NUCLEOTIDE SEQUENCE</scope>
    <source>
        <strain evidence="2">JCM 4815</strain>
    </source>
</reference>
<dbReference type="Pfam" id="PF01266">
    <property type="entry name" value="DAO"/>
    <property type="match status" value="1"/>
</dbReference>
<organism evidence="2 3">
    <name type="scientific">Streptomyces poonensis</name>
    <dbReference type="NCBI Taxonomy" id="68255"/>
    <lineage>
        <taxon>Bacteria</taxon>
        <taxon>Bacillati</taxon>
        <taxon>Actinomycetota</taxon>
        <taxon>Actinomycetes</taxon>
        <taxon>Kitasatosporales</taxon>
        <taxon>Streptomycetaceae</taxon>
        <taxon>Streptomyces</taxon>
    </lineage>
</organism>
<dbReference type="Gene3D" id="3.40.50.720">
    <property type="entry name" value="NAD(P)-binding Rossmann-like Domain"/>
    <property type="match status" value="1"/>
</dbReference>